<gene>
    <name evidence="2 3" type="primary">LOC113472969</name>
</gene>
<dbReference type="SUPFAM" id="SSF52540">
    <property type="entry name" value="P-loop containing nucleoside triphosphate hydrolases"/>
    <property type="match status" value="1"/>
</dbReference>
<dbReference type="InterPro" id="IPR042111">
    <property type="entry name" value="Adenylosuccinate_synth_dom3"/>
</dbReference>
<reference evidence="2 3" key="1">
    <citation type="submission" date="2025-04" db="UniProtKB">
        <authorList>
            <consortium name="RefSeq"/>
        </authorList>
    </citation>
    <scope>IDENTIFICATION</scope>
</reference>
<dbReference type="GeneID" id="113472969"/>
<dbReference type="GO" id="GO:0044208">
    <property type="term" value="P:'de novo' AMP biosynthetic process"/>
    <property type="evidence" value="ECO:0007669"/>
    <property type="project" value="TreeGrafter"/>
</dbReference>
<dbReference type="STRING" id="121845.A0A3Q0JMY8"/>
<dbReference type="Pfam" id="PF00709">
    <property type="entry name" value="Adenylsucc_synt"/>
    <property type="match status" value="1"/>
</dbReference>
<accession>A0A3Q0JMY8</accession>
<proteinExistence type="predicted"/>
<evidence type="ECO:0000313" key="1">
    <source>
        <dbReference type="Proteomes" id="UP000079169"/>
    </source>
</evidence>
<dbReference type="InterPro" id="IPR001114">
    <property type="entry name" value="Adenylosuccinate_synthetase"/>
</dbReference>
<dbReference type="AlphaFoldDB" id="A0A3Q0JMY8"/>
<dbReference type="Gene3D" id="3.90.170.10">
    <property type="entry name" value="Adenylosuccinate Synthetase, subunit A, domain 3"/>
    <property type="match status" value="1"/>
</dbReference>
<organism evidence="1 3">
    <name type="scientific">Diaphorina citri</name>
    <name type="common">Asian citrus psyllid</name>
    <dbReference type="NCBI Taxonomy" id="121845"/>
    <lineage>
        <taxon>Eukaryota</taxon>
        <taxon>Metazoa</taxon>
        <taxon>Ecdysozoa</taxon>
        <taxon>Arthropoda</taxon>
        <taxon>Hexapoda</taxon>
        <taxon>Insecta</taxon>
        <taxon>Pterygota</taxon>
        <taxon>Neoptera</taxon>
        <taxon>Paraneoptera</taxon>
        <taxon>Hemiptera</taxon>
        <taxon>Sternorrhyncha</taxon>
        <taxon>Psylloidea</taxon>
        <taxon>Psyllidae</taxon>
        <taxon>Diaphorininae</taxon>
        <taxon>Diaphorina</taxon>
    </lineage>
</organism>
<dbReference type="GO" id="GO:0000166">
    <property type="term" value="F:nucleotide binding"/>
    <property type="evidence" value="ECO:0007669"/>
    <property type="project" value="InterPro"/>
</dbReference>
<dbReference type="GO" id="GO:0046040">
    <property type="term" value="P:IMP metabolic process"/>
    <property type="evidence" value="ECO:0007669"/>
    <property type="project" value="TreeGrafter"/>
</dbReference>
<dbReference type="RefSeq" id="XP_026688542.1">
    <property type="nucleotide sequence ID" value="XM_026832741.1"/>
</dbReference>
<dbReference type="RefSeq" id="XP_026688543.1">
    <property type="nucleotide sequence ID" value="XM_026832742.1"/>
</dbReference>
<name>A0A3Q0JMY8_DIACI</name>
<dbReference type="GO" id="GO:0005737">
    <property type="term" value="C:cytoplasm"/>
    <property type="evidence" value="ECO:0007669"/>
    <property type="project" value="TreeGrafter"/>
</dbReference>
<dbReference type="KEGG" id="dci:113472969"/>
<dbReference type="Proteomes" id="UP000079169">
    <property type="component" value="Unplaced"/>
</dbReference>
<protein>
    <submittedName>
        <fullName evidence="2">Adenylosuccinate synthetase-like isoform X1</fullName>
    </submittedName>
    <submittedName>
        <fullName evidence="3">Adenylosuccinate synthetase-like isoform X2</fullName>
    </submittedName>
</protein>
<dbReference type="PANTHER" id="PTHR11846">
    <property type="entry name" value="ADENYLOSUCCINATE SYNTHETASE"/>
    <property type="match status" value="1"/>
</dbReference>
<sequence length="63" mass="7388">MIPFLFQVEYVTMKGWKSSIEDVREYDKLPKEAKQYLETIEELVQVPILWIGVGKGRESIISK</sequence>
<dbReference type="InterPro" id="IPR027417">
    <property type="entry name" value="P-loop_NTPase"/>
</dbReference>
<evidence type="ECO:0000313" key="2">
    <source>
        <dbReference type="RefSeq" id="XP_026688542.1"/>
    </source>
</evidence>
<keyword evidence="1" id="KW-1185">Reference proteome</keyword>
<dbReference type="GO" id="GO:0004019">
    <property type="term" value="F:adenylosuccinate synthase activity"/>
    <property type="evidence" value="ECO:0007669"/>
    <property type="project" value="InterPro"/>
</dbReference>
<evidence type="ECO:0000313" key="3">
    <source>
        <dbReference type="RefSeq" id="XP_026688543.1"/>
    </source>
</evidence>
<dbReference type="PaxDb" id="121845-A0A3Q0JMY8"/>
<dbReference type="PANTHER" id="PTHR11846:SF0">
    <property type="entry name" value="ADENYLOSUCCINATE SYNTHETASE"/>
    <property type="match status" value="1"/>
</dbReference>